<sequence>MSWYLIVSIFVIILGASTLEYQVYKMTELDARSRGLKHPKFWAFFSLSGQNGSGGLLLYLIGRRKYPSSMSENDRLVMEARKKKAGVSLIFLALSTITLFTICILKF</sequence>
<feature type="transmembrane region" description="Helical" evidence="1">
    <location>
        <begin position="42"/>
        <end position="61"/>
    </location>
</feature>
<keyword evidence="1" id="KW-1133">Transmembrane helix</keyword>
<dbReference type="Proteomes" id="UP001623592">
    <property type="component" value="Unassembled WGS sequence"/>
</dbReference>
<evidence type="ECO:0000256" key="1">
    <source>
        <dbReference type="SAM" id="Phobius"/>
    </source>
</evidence>
<gene>
    <name evidence="2" type="ORF">ACJDT4_21375</name>
</gene>
<keyword evidence="1" id="KW-0812">Transmembrane</keyword>
<keyword evidence="1" id="KW-0472">Membrane</keyword>
<evidence type="ECO:0000313" key="2">
    <source>
        <dbReference type="EMBL" id="MFL0252963.1"/>
    </source>
</evidence>
<keyword evidence="3" id="KW-1185">Reference proteome</keyword>
<feature type="transmembrane region" description="Helical" evidence="1">
    <location>
        <begin position="85"/>
        <end position="105"/>
    </location>
</feature>
<accession>A0ABW8TK65</accession>
<protein>
    <recommendedName>
        <fullName evidence="4">DUF1294 domain-containing protein</fullName>
    </recommendedName>
</protein>
<evidence type="ECO:0008006" key="4">
    <source>
        <dbReference type="Google" id="ProtNLM"/>
    </source>
</evidence>
<dbReference type="RefSeq" id="WP_406789622.1">
    <property type="nucleotide sequence ID" value="NZ_JBJIAA010000023.1"/>
</dbReference>
<dbReference type="EMBL" id="JBJIAA010000023">
    <property type="protein sequence ID" value="MFL0252963.1"/>
    <property type="molecule type" value="Genomic_DNA"/>
</dbReference>
<comment type="caution">
    <text evidence="2">The sequence shown here is derived from an EMBL/GenBank/DDBJ whole genome shotgun (WGS) entry which is preliminary data.</text>
</comment>
<proteinExistence type="predicted"/>
<organism evidence="2 3">
    <name type="scientific">Clostridium neuense</name>
    <dbReference type="NCBI Taxonomy" id="1728934"/>
    <lineage>
        <taxon>Bacteria</taxon>
        <taxon>Bacillati</taxon>
        <taxon>Bacillota</taxon>
        <taxon>Clostridia</taxon>
        <taxon>Eubacteriales</taxon>
        <taxon>Clostridiaceae</taxon>
        <taxon>Clostridium</taxon>
    </lineage>
</organism>
<reference evidence="2 3" key="1">
    <citation type="submission" date="2024-11" db="EMBL/GenBank/DDBJ databases">
        <authorList>
            <person name="Heng Y.C."/>
            <person name="Lim A.C.H."/>
            <person name="Lee J.K.Y."/>
            <person name="Kittelmann S."/>
        </authorList>
    </citation>
    <scope>NUCLEOTIDE SEQUENCE [LARGE SCALE GENOMIC DNA]</scope>
    <source>
        <strain evidence="2 3">WILCCON 0114</strain>
    </source>
</reference>
<name>A0ABW8TK65_9CLOT</name>
<evidence type="ECO:0000313" key="3">
    <source>
        <dbReference type="Proteomes" id="UP001623592"/>
    </source>
</evidence>